<dbReference type="RefSeq" id="WP_096451774.1">
    <property type="nucleotide sequence ID" value="NZ_JBHSOG010000024.1"/>
</dbReference>
<feature type="transmembrane region" description="Helical" evidence="2">
    <location>
        <begin position="183"/>
        <end position="207"/>
    </location>
</feature>
<evidence type="ECO:0000313" key="4">
    <source>
        <dbReference type="Proteomes" id="UP001595974"/>
    </source>
</evidence>
<dbReference type="Proteomes" id="UP001595974">
    <property type="component" value="Unassembled WGS sequence"/>
</dbReference>
<keyword evidence="2" id="KW-0472">Membrane</keyword>
<feature type="transmembrane region" description="Helical" evidence="2">
    <location>
        <begin position="21"/>
        <end position="42"/>
    </location>
</feature>
<feature type="compositionally biased region" description="Pro residues" evidence="1">
    <location>
        <begin position="244"/>
        <end position="253"/>
    </location>
</feature>
<keyword evidence="4" id="KW-1185">Reference proteome</keyword>
<dbReference type="PROSITE" id="PS51257">
    <property type="entry name" value="PROKAR_LIPOPROTEIN"/>
    <property type="match status" value="1"/>
</dbReference>
<feature type="transmembrane region" description="Helical" evidence="2">
    <location>
        <begin position="87"/>
        <end position="110"/>
    </location>
</feature>
<dbReference type="InterPro" id="IPR047798">
    <property type="entry name" value="BPSS1780-like"/>
</dbReference>
<evidence type="ECO:0000256" key="2">
    <source>
        <dbReference type="SAM" id="Phobius"/>
    </source>
</evidence>
<gene>
    <name evidence="3" type="ORF">ACFPTN_07115</name>
</gene>
<comment type="caution">
    <text evidence="3">The sequence shown here is derived from an EMBL/GenBank/DDBJ whole genome shotgun (WGS) entry which is preliminary data.</text>
</comment>
<dbReference type="NCBIfam" id="NF041043">
    <property type="entry name" value="BPSS1780_fam"/>
    <property type="match status" value="1"/>
</dbReference>
<organism evidence="3 4">
    <name type="scientific">Thauera sinica</name>
    <dbReference type="NCBI Taxonomy" id="2665146"/>
    <lineage>
        <taxon>Bacteria</taxon>
        <taxon>Pseudomonadati</taxon>
        <taxon>Pseudomonadota</taxon>
        <taxon>Betaproteobacteria</taxon>
        <taxon>Rhodocyclales</taxon>
        <taxon>Zoogloeaceae</taxon>
        <taxon>Thauera</taxon>
    </lineage>
</organism>
<name>A0ABW1AQH4_9RHOO</name>
<sequence>MQRGWAWLREGLALWLRNPALLTFAAFGCLLVLLVVSLFPFVGRAIVSLLMPVLSLGVLNACRAVDTGRKVGPDVLFSGFKANLPELIKIGGLYLVANFAVLFLTTLADGGTLMRVMTDGKIDETAAADPALTLALIVALGLSTPVMMAYWFAPLLAGWWKMPAAKALFFSFHACLRNWRPFLAYAIALALFGVLVPGLVIGVIAMISPTLATLLSVPLPLVTVPVVFASFYVNARDVFGLPGEAPPALPPADGPRDDEPRDAD</sequence>
<accession>A0ABW1AQH4</accession>
<feature type="compositionally biased region" description="Basic and acidic residues" evidence="1">
    <location>
        <begin position="254"/>
        <end position="264"/>
    </location>
</feature>
<feature type="transmembrane region" description="Helical" evidence="2">
    <location>
        <begin position="213"/>
        <end position="233"/>
    </location>
</feature>
<proteinExistence type="predicted"/>
<keyword evidence="2" id="KW-0812">Transmembrane</keyword>
<evidence type="ECO:0000313" key="3">
    <source>
        <dbReference type="EMBL" id="MFC5769141.1"/>
    </source>
</evidence>
<keyword evidence="2" id="KW-1133">Transmembrane helix</keyword>
<feature type="transmembrane region" description="Helical" evidence="2">
    <location>
        <begin position="131"/>
        <end position="153"/>
    </location>
</feature>
<reference evidence="4" key="1">
    <citation type="journal article" date="2019" name="Int. J. Syst. Evol. Microbiol.">
        <title>The Global Catalogue of Microorganisms (GCM) 10K type strain sequencing project: providing services to taxonomists for standard genome sequencing and annotation.</title>
        <authorList>
            <consortium name="The Broad Institute Genomics Platform"/>
            <consortium name="The Broad Institute Genome Sequencing Center for Infectious Disease"/>
            <person name="Wu L."/>
            <person name="Ma J."/>
        </authorList>
    </citation>
    <scope>NUCLEOTIDE SEQUENCE [LARGE SCALE GENOMIC DNA]</scope>
    <source>
        <strain evidence="4">SHR3</strain>
    </source>
</reference>
<evidence type="ECO:0000256" key="1">
    <source>
        <dbReference type="SAM" id="MobiDB-lite"/>
    </source>
</evidence>
<dbReference type="EMBL" id="JBHSOG010000024">
    <property type="protein sequence ID" value="MFC5769141.1"/>
    <property type="molecule type" value="Genomic_DNA"/>
</dbReference>
<protein>
    <submittedName>
        <fullName evidence="3">BPSS1780 family membrane protein</fullName>
    </submittedName>
</protein>
<feature type="region of interest" description="Disordered" evidence="1">
    <location>
        <begin position="244"/>
        <end position="264"/>
    </location>
</feature>